<gene>
    <name evidence="2" type="ORF">F7725_025759</name>
</gene>
<comment type="caution">
    <text evidence="2">The sequence shown here is derived from an EMBL/GenBank/DDBJ whole genome shotgun (WGS) entry which is preliminary data.</text>
</comment>
<feature type="compositionally biased region" description="Basic and acidic residues" evidence="1">
    <location>
        <begin position="96"/>
        <end position="131"/>
    </location>
</feature>
<evidence type="ECO:0000313" key="2">
    <source>
        <dbReference type="EMBL" id="KAF3832094.1"/>
    </source>
</evidence>
<feature type="region of interest" description="Disordered" evidence="1">
    <location>
        <begin position="87"/>
        <end position="131"/>
    </location>
</feature>
<dbReference type="Proteomes" id="UP000518266">
    <property type="component" value="Unassembled WGS sequence"/>
</dbReference>
<feature type="region of interest" description="Disordered" evidence="1">
    <location>
        <begin position="1"/>
        <end position="38"/>
    </location>
</feature>
<accession>A0A7J5X552</accession>
<protein>
    <submittedName>
        <fullName evidence="2">Uncharacterized protein</fullName>
    </submittedName>
</protein>
<sequence length="131" mass="15290">MKKTQAHDEEMMKTQTHDEEMMKTQTHDEEISQQESLERAQLNDHRFELQRESFSLRVEEGKGGLKMHLRGVQEREEQEEEECFVLEPTFAENSETEGREDKCGGRSEDNEKLQRIKETSDEGDGKGIDSI</sequence>
<proteinExistence type="predicted"/>
<evidence type="ECO:0000256" key="1">
    <source>
        <dbReference type="SAM" id="MobiDB-lite"/>
    </source>
</evidence>
<dbReference type="AlphaFoldDB" id="A0A7J5X552"/>
<dbReference type="EMBL" id="JAAKFY010000027">
    <property type="protein sequence ID" value="KAF3832094.1"/>
    <property type="molecule type" value="Genomic_DNA"/>
</dbReference>
<organism evidence="2 3">
    <name type="scientific">Dissostichus mawsoni</name>
    <name type="common">Antarctic cod</name>
    <dbReference type="NCBI Taxonomy" id="36200"/>
    <lineage>
        <taxon>Eukaryota</taxon>
        <taxon>Metazoa</taxon>
        <taxon>Chordata</taxon>
        <taxon>Craniata</taxon>
        <taxon>Vertebrata</taxon>
        <taxon>Euteleostomi</taxon>
        <taxon>Actinopterygii</taxon>
        <taxon>Neopterygii</taxon>
        <taxon>Teleostei</taxon>
        <taxon>Neoteleostei</taxon>
        <taxon>Acanthomorphata</taxon>
        <taxon>Eupercaria</taxon>
        <taxon>Perciformes</taxon>
        <taxon>Notothenioidei</taxon>
        <taxon>Nototheniidae</taxon>
        <taxon>Dissostichus</taxon>
    </lineage>
</organism>
<name>A0A7J5X552_DISMA</name>
<keyword evidence="3" id="KW-1185">Reference proteome</keyword>
<evidence type="ECO:0000313" key="3">
    <source>
        <dbReference type="Proteomes" id="UP000518266"/>
    </source>
</evidence>
<reference evidence="2 3" key="1">
    <citation type="submission" date="2020-03" db="EMBL/GenBank/DDBJ databases">
        <title>Dissostichus mawsoni Genome sequencing and assembly.</title>
        <authorList>
            <person name="Park H."/>
        </authorList>
    </citation>
    <scope>NUCLEOTIDE SEQUENCE [LARGE SCALE GENOMIC DNA]</scope>
    <source>
        <strain evidence="2">DM0001</strain>
        <tissue evidence="2">Muscle</tissue>
    </source>
</reference>